<proteinExistence type="predicted"/>
<feature type="transmembrane region" description="Helical" evidence="1">
    <location>
        <begin position="7"/>
        <end position="23"/>
    </location>
</feature>
<keyword evidence="1" id="KW-0472">Membrane</keyword>
<name>A0A0E9VMH5_ANGAN</name>
<evidence type="ECO:0000313" key="2">
    <source>
        <dbReference type="EMBL" id="JAH78438.1"/>
    </source>
</evidence>
<dbReference type="AlphaFoldDB" id="A0A0E9VMH5"/>
<sequence length="27" mass="3005">MGSSFDCFYVAVTLSVIYLVVMTKNCI</sequence>
<protein>
    <submittedName>
        <fullName evidence="2">Uncharacterized protein</fullName>
    </submittedName>
</protein>
<organism evidence="2">
    <name type="scientific">Anguilla anguilla</name>
    <name type="common">European freshwater eel</name>
    <name type="synonym">Muraena anguilla</name>
    <dbReference type="NCBI Taxonomy" id="7936"/>
    <lineage>
        <taxon>Eukaryota</taxon>
        <taxon>Metazoa</taxon>
        <taxon>Chordata</taxon>
        <taxon>Craniata</taxon>
        <taxon>Vertebrata</taxon>
        <taxon>Euteleostomi</taxon>
        <taxon>Actinopterygii</taxon>
        <taxon>Neopterygii</taxon>
        <taxon>Teleostei</taxon>
        <taxon>Anguilliformes</taxon>
        <taxon>Anguillidae</taxon>
        <taxon>Anguilla</taxon>
    </lineage>
</organism>
<evidence type="ECO:0000256" key="1">
    <source>
        <dbReference type="SAM" id="Phobius"/>
    </source>
</evidence>
<reference evidence="2" key="1">
    <citation type="submission" date="2014-11" db="EMBL/GenBank/DDBJ databases">
        <authorList>
            <person name="Amaro Gonzalez C."/>
        </authorList>
    </citation>
    <scope>NUCLEOTIDE SEQUENCE</scope>
</reference>
<accession>A0A0E9VMH5</accession>
<keyword evidence="1" id="KW-0812">Transmembrane</keyword>
<dbReference type="EMBL" id="GBXM01030139">
    <property type="protein sequence ID" value="JAH78438.1"/>
    <property type="molecule type" value="Transcribed_RNA"/>
</dbReference>
<reference evidence="2" key="2">
    <citation type="journal article" date="2015" name="Fish Shellfish Immunol.">
        <title>Early steps in the European eel (Anguilla anguilla)-Vibrio vulnificus interaction in the gills: Role of the RtxA13 toxin.</title>
        <authorList>
            <person name="Callol A."/>
            <person name="Pajuelo D."/>
            <person name="Ebbesson L."/>
            <person name="Teles M."/>
            <person name="MacKenzie S."/>
            <person name="Amaro C."/>
        </authorList>
    </citation>
    <scope>NUCLEOTIDE SEQUENCE</scope>
</reference>
<keyword evidence="1" id="KW-1133">Transmembrane helix</keyword>